<feature type="transmembrane region" description="Helical" evidence="5">
    <location>
        <begin position="331"/>
        <end position="355"/>
    </location>
</feature>
<keyword evidence="2 5" id="KW-0812">Transmembrane</keyword>
<feature type="transmembrane region" description="Helical" evidence="5">
    <location>
        <begin position="112"/>
        <end position="134"/>
    </location>
</feature>
<sequence length="491" mass="52922">MVDSSIVATSLYTIGTNFDGLEEVNWVALSYTLAYLGLAVFIARLSDVVGRQTAFLASLMVFAAFSIGCARASTLHQLIALRAIQGIGGSGLYSLSMVILPEITPSRRQHVIGAIIGAVIAAAGAVGPVIGGVLTEYKSWEWIFWIKWVMNTHPQRNSWAEVDYVGAFLVISASILVVFSFQYTGDQQRTQEGSGWSEATFIAPLVVGVALLGALIGWEKFAERKWSDRQLSCFPLVLLRNEYPAVVLYTALVGFSFFMLVFSFPLRLQVVDRLSPFEAGLRLLPVLGGSAVGSSVGGIVNGKADWMCEAMAISGCLMMLGYGLLNMEESSAWYFFLVLVGLGFGAASATATIFTHVRSPIRHIAPAQGIVAQSRLLGGSIGIAISTVILSLQMKEFGRNQVLTLEQLSSLGMDPQETLAIIDATTRETVGDAFVQAFATNMKVSTAVAAAAVLAALATFRPYKSRLTPKARIELLQASELEYRRSRAEVT</sequence>
<evidence type="ECO:0000313" key="7">
    <source>
        <dbReference type="EMBL" id="KAJ2898234.1"/>
    </source>
</evidence>
<name>A0AAD5RML0_9PEZI</name>
<protein>
    <submittedName>
        <fullName evidence="7">Major facilitator superfamily transporter</fullName>
    </submittedName>
</protein>
<feature type="transmembrane region" description="Helical" evidence="5">
    <location>
        <begin position="376"/>
        <end position="394"/>
    </location>
</feature>
<dbReference type="Gene3D" id="1.20.1250.20">
    <property type="entry name" value="MFS general substrate transporter like domains"/>
    <property type="match status" value="1"/>
</dbReference>
<feature type="transmembrane region" description="Helical" evidence="5">
    <location>
        <begin position="246"/>
        <end position="266"/>
    </location>
</feature>
<feature type="transmembrane region" description="Helical" evidence="5">
    <location>
        <begin position="54"/>
        <end position="73"/>
    </location>
</feature>
<evidence type="ECO:0000256" key="2">
    <source>
        <dbReference type="ARBA" id="ARBA00022692"/>
    </source>
</evidence>
<feature type="domain" description="Major facilitator superfamily (MFS) profile" evidence="6">
    <location>
        <begin position="1"/>
        <end position="467"/>
    </location>
</feature>
<feature type="transmembrane region" description="Helical" evidence="5">
    <location>
        <begin position="24"/>
        <end position="42"/>
    </location>
</feature>
<proteinExistence type="predicted"/>
<organism evidence="7 8">
    <name type="scientific">Zalerion maritima</name>
    <dbReference type="NCBI Taxonomy" id="339359"/>
    <lineage>
        <taxon>Eukaryota</taxon>
        <taxon>Fungi</taxon>
        <taxon>Dikarya</taxon>
        <taxon>Ascomycota</taxon>
        <taxon>Pezizomycotina</taxon>
        <taxon>Sordariomycetes</taxon>
        <taxon>Lulworthiomycetidae</taxon>
        <taxon>Lulworthiales</taxon>
        <taxon>Lulworthiaceae</taxon>
        <taxon>Zalerion</taxon>
    </lineage>
</organism>
<feature type="transmembrane region" description="Helical" evidence="5">
    <location>
        <begin position="79"/>
        <end position="100"/>
    </location>
</feature>
<dbReference type="InterPro" id="IPR011701">
    <property type="entry name" value="MFS"/>
</dbReference>
<comment type="caution">
    <text evidence="7">The sequence shown here is derived from an EMBL/GenBank/DDBJ whole genome shotgun (WGS) entry which is preliminary data.</text>
</comment>
<keyword evidence="3 5" id="KW-1133">Transmembrane helix</keyword>
<dbReference type="PROSITE" id="PS50850">
    <property type="entry name" value="MFS"/>
    <property type="match status" value="1"/>
</dbReference>
<feature type="transmembrane region" description="Helical" evidence="5">
    <location>
        <begin position="306"/>
        <end position="325"/>
    </location>
</feature>
<gene>
    <name evidence="7" type="ORF">MKZ38_004060</name>
</gene>
<keyword evidence="4 5" id="KW-0472">Membrane</keyword>
<evidence type="ECO:0000256" key="3">
    <source>
        <dbReference type="ARBA" id="ARBA00022989"/>
    </source>
</evidence>
<evidence type="ECO:0000256" key="1">
    <source>
        <dbReference type="ARBA" id="ARBA00004141"/>
    </source>
</evidence>
<dbReference type="EMBL" id="JAKWBI020000239">
    <property type="protein sequence ID" value="KAJ2898234.1"/>
    <property type="molecule type" value="Genomic_DNA"/>
</dbReference>
<feature type="transmembrane region" description="Helical" evidence="5">
    <location>
        <begin position="196"/>
        <end position="218"/>
    </location>
</feature>
<evidence type="ECO:0000313" key="8">
    <source>
        <dbReference type="Proteomes" id="UP001201980"/>
    </source>
</evidence>
<comment type="subcellular location">
    <subcellularLocation>
        <location evidence="1">Membrane</location>
        <topology evidence="1">Multi-pass membrane protein</topology>
    </subcellularLocation>
</comment>
<reference evidence="7" key="1">
    <citation type="submission" date="2022-07" db="EMBL/GenBank/DDBJ databases">
        <title>Draft genome sequence of Zalerion maritima ATCC 34329, a (micro)plastics degrading marine fungus.</title>
        <authorList>
            <person name="Paco A."/>
            <person name="Goncalves M.F.M."/>
            <person name="Rocha-Santos T.A.P."/>
            <person name="Alves A."/>
        </authorList>
    </citation>
    <scope>NUCLEOTIDE SEQUENCE</scope>
    <source>
        <strain evidence="7">ATCC 34329</strain>
    </source>
</reference>
<evidence type="ECO:0000256" key="5">
    <source>
        <dbReference type="SAM" id="Phobius"/>
    </source>
</evidence>
<feature type="transmembrane region" description="Helical" evidence="5">
    <location>
        <begin position="164"/>
        <end position="184"/>
    </location>
</feature>
<dbReference type="PANTHER" id="PTHR23501">
    <property type="entry name" value="MAJOR FACILITATOR SUPERFAMILY"/>
    <property type="match status" value="1"/>
</dbReference>
<dbReference type="GO" id="GO:0022857">
    <property type="term" value="F:transmembrane transporter activity"/>
    <property type="evidence" value="ECO:0007669"/>
    <property type="project" value="InterPro"/>
</dbReference>
<dbReference type="InterPro" id="IPR020846">
    <property type="entry name" value="MFS_dom"/>
</dbReference>
<evidence type="ECO:0000259" key="6">
    <source>
        <dbReference type="PROSITE" id="PS50850"/>
    </source>
</evidence>
<evidence type="ECO:0000256" key="4">
    <source>
        <dbReference type="ARBA" id="ARBA00023136"/>
    </source>
</evidence>
<dbReference type="Pfam" id="PF07690">
    <property type="entry name" value="MFS_1"/>
    <property type="match status" value="2"/>
</dbReference>
<dbReference type="GO" id="GO:0005886">
    <property type="term" value="C:plasma membrane"/>
    <property type="evidence" value="ECO:0007669"/>
    <property type="project" value="TreeGrafter"/>
</dbReference>
<dbReference type="SUPFAM" id="SSF103473">
    <property type="entry name" value="MFS general substrate transporter"/>
    <property type="match status" value="1"/>
</dbReference>
<dbReference type="AlphaFoldDB" id="A0AAD5RML0"/>
<accession>A0AAD5RML0</accession>
<dbReference type="PANTHER" id="PTHR23501:SF43">
    <property type="entry name" value="MULTIDRUG TRANSPORTER, PUTATIVE (AFU_ORTHOLOGUE AFUA_6G03040)-RELATED"/>
    <property type="match status" value="1"/>
</dbReference>
<keyword evidence="8" id="KW-1185">Reference proteome</keyword>
<dbReference type="Proteomes" id="UP001201980">
    <property type="component" value="Unassembled WGS sequence"/>
</dbReference>
<dbReference type="InterPro" id="IPR036259">
    <property type="entry name" value="MFS_trans_sf"/>
</dbReference>